<accession>A0A6B9HDQ5</accession>
<name>A0A6B9HDQ5_9BURK</name>
<protein>
    <submittedName>
        <fullName evidence="1">Uncharacterized protein</fullName>
    </submittedName>
</protein>
<dbReference type="EMBL" id="MN695283">
    <property type="protein sequence ID" value="QGY72779.1"/>
    <property type="molecule type" value="Genomic_DNA"/>
</dbReference>
<reference evidence="1" key="1">
    <citation type="journal article" date="2020" name="ACS Chem. Biol.">
        <title>Genome Mining and Heterologous Expression Reveal Two Distinct Families of Lasso Peptides Highly Conserved in Endofungal Bacteria.</title>
        <authorList>
            <person name="Bratovanov E.V."/>
            <person name="Ishida K."/>
            <person name="Heinze B."/>
            <person name="Pidot S.J."/>
            <person name="Stinear T.P."/>
            <person name="Hegemann J.D."/>
            <person name="Marahiel M.A."/>
            <person name="Hertweck C."/>
        </authorList>
    </citation>
    <scope>NUCLEOTIDE SEQUENCE</scope>
    <source>
        <strain evidence="1">B3</strain>
    </source>
</reference>
<sequence>MAKKLLLAELQPRVFTHVACKQNCVAAVWETPLCIECWMGDGLVR</sequence>
<dbReference type="AlphaFoldDB" id="A0A6B9HDQ5"/>
<proteinExistence type="predicted"/>
<evidence type="ECO:0000313" key="1">
    <source>
        <dbReference type="EMBL" id="QGY72779.1"/>
    </source>
</evidence>
<organism evidence="1">
    <name type="scientific">Mycetohabitans sp</name>
    <dbReference type="NCBI Taxonomy" id="2571162"/>
    <lineage>
        <taxon>Bacteria</taxon>
        <taxon>Pseudomonadati</taxon>
        <taxon>Pseudomonadota</taxon>
        <taxon>Betaproteobacteria</taxon>
        <taxon>Burkholderiales</taxon>
        <taxon>Burkholderiaceae</taxon>
        <taxon>Mycetohabitans</taxon>
    </lineage>
</organism>